<dbReference type="SMART" id="SM00275">
    <property type="entry name" value="G_alpha"/>
    <property type="match status" value="1"/>
</dbReference>
<evidence type="ECO:0000256" key="11">
    <source>
        <dbReference type="ARBA" id="ARBA00023288"/>
    </source>
</evidence>
<dbReference type="GO" id="GO:0005525">
    <property type="term" value="F:GTP binding"/>
    <property type="evidence" value="ECO:0007669"/>
    <property type="project" value="UniProtKB-KW"/>
</dbReference>
<evidence type="ECO:0000256" key="8">
    <source>
        <dbReference type="ARBA" id="ARBA00023134"/>
    </source>
</evidence>
<feature type="region of interest" description="Disordered" evidence="15">
    <location>
        <begin position="1"/>
        <end position="65"/>
    </location>
</feature>
<dbReference type="OrthoDB" id="5817230at2759"/>
<dbReference type="GO" id="GO:0005737">
    <property type="term" value="C:cytoplasm"/>
    <property type="evidence" value="ECO:0007669"/>
    <property type="project" value="TreeGrafter"/>
</dbReference>
<accession>A0A8S1EHP8</accession>
<feature type="binding site" evidence="13">
    <location>
        <begin position="238"/>
        <end position="242"/>
    </location>
    <ligand>
        <name>GTP</name>
        <dbReference type="ChEBI" id="CHEBI:37565"/>
    </ligand>
</feature>
<comment type="function">
    <text evidence="1">Guanine nucleotide-binding proteins (G proteins) are involved as modulators or transducers in various transmembrane signaling systems.</text>
</comment>
<keyword evidence="4" id="KW-0519">Myristate</keyword>
<evidence type="ECO:0000256" key="4">
    <source>
        <dbReference type="ARBA" id="ARBA00022707"/>
    </source>
</evidence>
<reference evidence="16 17" key="1">
    <citation type="submission" date="2020-04" db="EMBL/GenBank/DDBJ databases">
        <authorList>
            <person name="Laetsch R D."/>
            <person name="Stevens L."/>
            <person name="Kumar S."/>
            <person name="Blaxter L. M."/>
        </authorList>
    </citation>
    <scope>NUCLEOTIDE SEQUENCE [LARGE SCALE GENOMIC DNA]</scope>
</reference>
<feature type="binding site" evidence="13">
    <location>
        <begin position="307"/>
        <end position="310"/>
    </location>
    <ligand>
        <name>GTP</name>
        <dbReference type="ChEBI" id="CHEBI:37565"/>
    </ligand>
</feature>
<evidence type="ECO:0000256" key="2">
    <source>
        <dbReference type="ARBA" id="ARBA00005804"/>
    </source>
</evidence>
<protein>
    <recommendedName>
        <fullName evidence="12">Guanine nucleotide-binding protein alpha-13 subunit</fullName>
    </recommendedName>
</protein>
<dbReference type="AlphaFoldDB" id="A0A8S1EHP8"/>
<evidence type="ECO:0000256" key="9">
    <source>
        <dbReference type="ARBA" id="ARBA00023139"/>
    </source>
</evidence>
<dbReference type="CDD" id="cd00066">
    <property type="entry name" value="G-alpha"/>
    <property type="match status" value="1"/>
</dbReference>
<dbReference type="GO" id="GO:0031683">
    <property type="term" value="F:G-protein beta/gamma-subunit complex binding"/>
    <property type="evidence" value="ECO:0007669"/>
    <property type="project" value="InterPro"/>
</dbReference>
<comment type="caution">
    <text evidence="16">The sequence shown here is derived from an EMBL/GenBank/DDBJ whole genome shotgun (WGS) entry which is preliminary data.</text>
</comment>
<feature type="binding site" evidence="13">
    <location>
        <begin position="82"/>
        <end position="87"/>
    </location>
    <ligand>
        <name>GTP</name>
        <dbReference type="ChEBI" id="CHEBI:37565"/>
    </ligand>
</feature>
<evidence type="ECO:0000313" key="16">
    <source>
        <dbReference type="EMBL" id="CAB3397230.1"/>
    </source>
</evidence>
<feature type="compositionally biased region" description="Polar residues" evidence="15">
    <location>
        <begin position="1"/>
        <end position="11"/>
    </location>
</feature>
<comment type="similarity">
    <text evidence="2">Belongs to the G-alpha family.</text>
</comment>
<keyword evidence="11" id="KW-0449">Lipoprotein</keyword>
<feature type="binding site" evidence="13">
    <location>
        <position position="363"/>
    </location>
    <ligand>
        <name>GTP</name>
        <dbReference type="ChEBI" id="CHEBI:37565"/>
    </ligand>
</feature>
<dbReference type="SUPFAM" id="SSF47895">
    <property type="entry name" value="Transducin (alpha subunit), insertion domain"/>
    <property type="match status" value="1"/>
</dbReference>
<feature type="binding site" evidence="13">
    <location>
        <begin position="188"/>
        <end position="189"/>
    </location>
    <ligand>
        <name>GTP</name>
        <dbReference type="ChEBI" id="CHEBI:37565"/>
    </ligand>
</feature>
<dbReference type="FunFam" id="1.10.400.10:FF:000010">
    <property type="entry name" value="Guanine nucleotide-binding protein alpha-13 subunit"/>
    <property type="match status" value="1"/>
</dbReference>
<dbReference type="PRINTS" id="PR00318">
    <property type="entry name" value="GPROTEINA"/>
</dbReference>
<evidence type="ECO:0000256" key="12">
    <source>
        <dbReference type="ARBA" id="ARBA00067290"/>
    </source>
</evidence>
<dbReference type="Gene3D" id="1.10.400.10">
    <property type="entry name" value="GI Alpha 1, domain 2-like"/>
    <property type="match status" value="1"/>
</dbReference>
<keyword evidence="7 14" id="KW-0460">Magnesium</keyword>
<dbReference type="Gene3D" id="3.40.50.300">
    <property type="entry name" value="P-loop containing nucleotide triphosphate hydrolases"/>
    <property type="match status" value="1"/>
</dbReference>
<dbReference type="GO" id="GO:0005834">
    <property type="term" value="C:heterotrimeric G-protein complex"/>
    <property type="evidence" value="ECO:0007669"/>
    <property type="project" value="TreeGrafter"/>
</dbReference>
<evidence type="ECO:0000256" key="6">
    <source>
        <dbReference type="ARBA" id="ARBA00022741"/>
    </source>
</evidence>
<keyword evidence="8 13" id="KW-0342">GTP-binding</keyword>
<name>A0A8S1EHP8_9PELO</name>
<dbReference type="SUPFAM" id="SSF52540">
    <property type="entry name" value="P-loop containing nucleoside triphosphate hydrolases"/>
    <property type="match status" value="1"/>
</dbReference>
<dbReference type="Pfam" id="PF00503">
    <property type="entry name" value="G-alpha"/>
    <property type="match status" value="1"/>
</dbReference>
<keyword evidence="9" id="KW-0564">Palmitate</keyword>
<organism evidence="16 17">
    <name type="scientific">Caenorhabditis bovis</name>
    <dbReference type="NCBI Taxonomy" id="2654633"/>
    <lineage>
        <taxon>Eukaryota</taxon>
        <taxon>Metazoa</taxon>
        <taxon>Ecdysozoa</taxon>
        <taxon>Nematoda</taxon>
        <taxon>Chromadorea</taxon>
        <taxon>Rhabditida</taxon>
        <taxon>Rhabditina</taxon>
        <taxon>Rhabditomorpha</taxon>
        <taxon>Rhabditoidea</taxon>
        <taxon>Rhabditidae</taxon>
        <taxon>Peloderinae</taxon>
        <taxon>Caenorhabditis</taxon>
    </lineage>
</organism>
<dbReference type="GO" id="GO:0001664">
    <property type="term" value="F:G protein-coupled receptor binding"/>
    <property type="evidence" value="ECO:0007669"/>
    <property type="project" value="TreeGrafter"/>
</dbReference>
<dbReference type="PANTHER" id="PTHR10218">
    <property type="entry name" value="GTP-BINDING PROTEIN ALPHA SUBUNIT"/>
    <property type="match status" value="1"/>
</dbReference>
<comment type="subunit">
    <text evidence="3">G proteins are composed of 3 units; alpha, beta and gamma. The alpha chain contains the guanine nucleotide binding site.</text>
</comment>
<evidence type="ECO:0000256" key="14">
    <source>
        <dbReference type="PIRSR" id="PIRSR601019-2"/>
    </source>
</evidence>
<keyword evidence="17" id="KW-1185">Reference proteome</keyword>
<dbReference type="GO" id="GO:0003924">
    <property type="term" value="F:GTPase activity"/>
    <property type="evidence" value="ECO:0007669"/>
    <property type="project" value="InterPro"/>
</dbReference>
<dbReference type="EMBL" id="CADEPM010000001">
    <property type="protein sequence ID" value="CAB3397230.1"/>
    <property type="molecule type" value="Genomic_DNA"/>
</dbReference>
<evidence type="ECO:0000256" key="15">
    <source>
        <dbReference type="SAM" id="MobiDB-lite"/>
    </source>
</evidence>
<keyword evidence="5 14" id="KW-0479">Metal-binding</keyword>
<feature type="binding site" evidence="14">
    <location>
        <position position="219"/>
    </location>
    <ligand>
        <name>Mg(2+)</name>
        <dbReference type="ChEBI" id="CHEBI:18420"/>
    </ligand>
</feature>
<keyword evidence="10" id="KW-0807">Transducer</keyword>
<gene>
    <name evidence="16" type="ORF">CBOVIS_LOCUS676</name>
</gene>
<evidence type="ECO:0000256" key="3">
    <source>
        <dbReference type="ARBA" id="ARBA00011356"/>
    </source>
</evidence>
<evidence type="ECO:0000256" key="7">
    <source>
        <dbReference type="ARBA" id="ARBA00022842"/>
    </source>
</evidence>
<dbReference type="InterPro" id="IPR011025">
    <property type="entry name" value="GproteinA_insert"/>
</dbReference>
<evidence type="ECO:0000256" key="5">
    <source>
        <dbReference type="ARBA" id="ARBA00022723"/>
    </source>
</evidence>
<dbReference type="FunFam" id="3.40.50.300:FF:000692">
    <property type="entry name" value="Guanine nucleotide-binding protein subunit alpha"/>
    <property type="match status" value="1"/>
</dbReference>
<evidence type="ECO:0000313" key="17">
    <source>
        <dbReference type="Proteomes" id="UP000494206"/>
    </source>
</evidence>
<dbReference type="InterPro" id="IPR027417">
    <property type="entry name" value="P-loop_NTPase"/>
</dbReference>
<evidence type="ECO:0000256" key="1">
    <source>
        <dbReference type="ARBA" id="ARBA00003069"/>
    </source>
</evidence>
<dbReference type="PANTHER" id="PTHR10218:SF210">
    <property type="entry name" value="GUANINE NUCLEOTIDE-BINDING PROTEIN ALPHA-13 SUBUNIT"/>
    <property type="match status" value="1"/>
</dbReference>
<evidence type="ECO:0000256" key="13">
    <source>
        <dbReference type="PIRSR" id="PIRSR601019-1"/>
    </source>
</evidence>
<dbReference type="InterPro" id="IPR001019">
    <property type="entry name" value="Gprotein_alpha_su"/>
</dbReference>
<evidence type="ECO:0000256" key="10">
    <source>
        <dbReference type="ARBA" id="ARBA00023224"/>
    </source>
</evidence>
<sequence>MGCDQSKSSKVTDVATVKPSTPAVPESEPPGPVPAEPEVVESAKRASPSPIFTRQASPLPQPSPVPDDNYTIIRLLLLGSAESGKTTLLEQVRLLYKQHFTESEIFHRRMFIYNNLFKAIRSLVIAMNDHGYQYDDPVNAGRAQVLLEETDNHYGLFNADLAEKIKSVWRDASVQKLYARRSAFNLNDSAAYFLSNLDVINRPEYVPSEKDLIMSYVPTVGVQNVIFTANNQTFQLFDIGGQRIDRRKWAIHYDGIDAIFFCIAISEYDQLMNEDMMTNRLDDALLLLEKISKEPLFEKTMIYVFMNEVDVFREKISEIPLENFQLDFKGGNAADALEFMEELVVKSLANRDPSLYKIYQSVAIDTKLMKDILESVFKDIKKRKK</sequence>
<feature type="binding site" evidence="14">
    <location>
        <position position="86"/>
    </location>
    <ligand>
        <name>Mg(2+)</name>
        <dbReference type="ChEBI" id="CHEBI:18420"/>
    </ligand>
</feature>
<dbReference type="GO" id="GO:0007188">
    <property type="term" value="P:adenylate cyclase-modulating G protein-coupled receptor signaling pathway"/>
    <property type="evidence" value="ECO:0007669"/>
    <property type="project" value="TreeGrafter"/>
</dbReference>
<keyword evidence="6 13" id="KW-0547">Nucleotide-binding</keyword>
<dbReference type="PROSITE" id="PS51882">
    <property type="entry name" value="G_ALPHA"/>
    <property type="match status" value="1"/>
</dbReference>
<proteinExistence type="inferred from homology"/>
<dbReference type="Proteomes" id="UP000494206">
    <property type="component" value="Unassembled WGS sequence"/>
</dbReference>
<dbReference type="GO" id="GO:0046872">
    <property type="term" value="F:metal ion binding"/>
    <property type="evidence" value="ECO:0007669"/>
    <property type="project" value="UniProtKB-KW"/>
</dbReference>